<feature type="transmembrane region" description="Helical" evidence="5">
    <location>
        <begin position="94"/>
        <end position="114"/>
    </location>
</feature>
<evidence type="ECO:0000256" key="2">
    <source>
        <dbReference type="ARBA" id="ARBA00022692"/>
    </source>
</evidence>
<dbReference type="Pfam" id="PF01040">
    <property type="entry name" value="UbiA"/>
    <property type="match status" value="1"/>
</dbReference>
<evidence type="ECO:0000256" key="5">
    <source>
        <dbReference type="SAM" id="Phobius"/>
    </source>
</evidence>
<dbReference type="GO" id="GO:0005886">
    <property type="term" value="C:plasma membrane"/>
    <property type="evidence" value="ECO:0007669"/>
    <property type="project" value="TreeGrafter"/>
</dbReference>
<feature type="transmembrane region" description="Helical" evidence="5">
    <location>
        <begin position="279"/>
        <end position="295"/>
    </location>
</feature>
<dbReference type="AlphaFoldDB" id="A0A6I2MHM7"/>
<keyword evidence="2 5" id="KW-0812">Transmembrane</keyword>
<dbReference type="GO" id="GO:0009247">
    <property type="term" value="P:glycolipid biosynthetic process"/>
    <property type="evidence" value="ECO:0007669"/>
    <property type="project" value="TreeGrafter"/>
</dbReference>
<dbReference type="GO" id="GO:0016765">
    <property type="term" value="F:transferase activity, transferring alkyl or aryl (other than methyl) groups"/>
    <property type="evidence" value="ECO:0007669"/>
    <property type="project" value="InterPro"/>
</dbReference>
<proteinExistence type="predicted"/>
<accession>A0A6I2MHM7</accession>
<name>A0A6I2MHM7_9BACI</name>
<keyword evidence="6" id="KW-0328">Glycosyltransferase</keyword>
<gene>
    <name evidence="6" type="ORF">GJU41_15375</name>
</gene>
<comment type="subcellular location">
    <subcellularLocation>
        <location evidence="1">Membrane</location>
        <topology evidence="1">Multi-pass membrane protein</topology>
    </subcellularLocation>
</comment>
<keyword evidence="6" id="KW-0808">Transferase</keyword>
<keyword evidence="7" id="KW-1185">Reference proteome</keyword>
<dbReference type="NCBIfam" id="NF008978">
    <property type="entry name" value="PRK12324.1-4"/>
    <property type="match status" value="1"/>
</dbReference>
<evidence type="ECO:0000313" key="7">
    <source>
        <dbReference type="Proteomes" id="UP000441585"/>
    </source>
</evidence>
<feature type="transmembrane region" description="Helical" evidence="5">
    <location>
        <begin position="172"/>
        <end position="189"/>
    </location>
</feature>
<dbReference type="Gene3D" id="1.10.357.140">
    <property type="entry name" value="UbiA prenyltransferase"/>
    <property type="match status" value="1"/>
</dbReference>
<reference evidence="6 7" key="1">
    <citation type="submission" date="2019-11" db="EMBL/GenBank/DDBJ databases">
        <title>Bacillus idriensis genome.</title>
        <authorList>
            <person name="Konopka E.N."/>
            <person name="Newman J.D."/>
        </authorList>
    </citation>
    <scope>NUCLEOTIDE SEQUENCE [LARGE SCALE GENOMIC DNA]</scope>
    <source>
        <strain evidence="6 7">DSM 19097</strain>
    </source>
</reference>
<dbReference type="CDD" id="cd13963">
    <property type="entry name" value="PT_UbiA_2"/>
    <property type="match status" value="1"/>
</dbReference>
<feature type="transmembrane region" description="Helical" evidence="5">
    <location>
        <begin position="120"/>
        <end position="137"/>
    </location>
</feature>
<evidence type="ECO:0000256" key="3">
    <source>
        <dbReference type="ARBA" id="ARBA00022989"/>
    </source>
</evidence>
<dbReference type="InterPro" id="IPR044878">
    <property type="entry name" value="UbiA_sf"/>
</dbReference>
<dbReference type="PANTHER" id="PTHR11048">
    <property type="entry name" value="PRENYLTRANSFERASES"/>
    <property type="match status" value="1"/>
</dbReference>
<dbReference type="GO" id="GO:0016757">
    <property type="term" value="F:glycosyltransferase activity"/>
    <property type="evidence" value="ECO:0007669"/>
    <property type="project" value="UniProtKB-KW"/>
</dbReference>
<dbReference type="PANTHER" id="PTHR11048:SF5">
    <property type="entry name" value="DECAPRENYL-PHOSPHATE PHOSPHORIBOSYLTRANSFERASE"/>
    <property type="match status" value="1"/>
</dbReference>
<evidence type="ECO:0000313" key="6">
    <source>
        <dbReference type="EMBL" id="MRX55343.1"/>
    </source>
</evidence>
<dbReference type="NCBIfam" id="NF008977">
    <property type="entry name" value="PRK12324.1-2"/>
    <property type="match status" value="1"/>
</dbReference>
<feature type="transmembrane region" description="Helical" evidence="5">
    <location>
        <begin position="144"/>
        <end position="166"/>
    </location>
</feature>
<dbReference type="EMBL" id="WKKF01000004">
    <property type="protein sequence ID" value="MRX55343.1"/>
    <property type="molecule type" value="Genomic_DNA"/>
</dbReference>
<dbReference type="InterPro" id="IPR039653">
    <property type="entry name" value="Prenyltransferase"/>
</dbReference>
<evidence type="ECO:0000256" key="4">
    <source>
        <dbReference type="ARBA" id="ARBA00023136"/>
    </source>
</evidence>
<dbReference type="InterPro" id="IPR000537">
    <property type="entry name" value="UbiA_prenyltransferase"/>
</dbReference>
<keyword evidence="4 5" id="KW-0472">Membrane</keyword>
<dbReference type="EC" id="2.4.2.45" evidence="6"/>
<organism evidence="6 7">
    <name type="scientific">Metabacillus idriensis</name>
    <dbReference type="NCBI Taxonomy" id="324768"/>
    <lineage>
        <taxon>Bacteria</taxon>
        <taxon>Bacillati</taxon>
        <taxon>Bacillota</taxon>
        <taxon>Bacilli</taxon>
        <taxon>Bacillales</taxon>
        <taxon>Bacillaceae</taxon>
        <taxon>Metabacillus</taxon>
    </lineage>
</organism>
<keyword evidence="3 5" id="KW-1133">Transmembrane helix</keyword>
<sequence>MKWLIMELSKIPKGAYLLFKQLRPKQWTKNLIVFAAPLFSMQLMHEGVFLKSLIGFFLFCFVSSCVYILNDFVDRKADRMHPEKKHRPMASGALNPLLALTFGFLLLISSIWAANIFNSLFAICLSIYFIINVLYSLKLKHIVLLDILLIASGFVLRAVGGALVINVPLTEWFLLCALWLSMFLAVSKRRHELFLLQKTQETHRKVLKNYSIALLDQYNSIFTTATIISYALFAFSSEHSEILMWSIPLVLYGICRYLYLIHQEGKGGKPEQVLLEDKPILITTIIYVLYIFITLT</sequence>
<evidence type="ECO:0000256" key="1">
    <source>
        <dbReference type="ARBA" id="ARBA00004141"/>
    </source>
</evidence>
<feature type="transmembrane region" description="Helical" evidence="5">
    <location>
        <begin position="242"/>
        <end position="259"/>
    </location>
</feature>
<feature type="transmembrane region" description="Helical" evidence="5">
    <location>
        <begin position="50"/>
        <end position="73"/>
    </location>
</feature>
<comment type="caution">
    <text evidence="6">The sequence shown here is derived from an EMBL/GenBank/DDBJ whole genome shotgun (WGS) entry which is preliminary data.</text>
</comment>
<dbReference type="Proteomes" id="UP000441585">
    <property type="component" value="Unassembled WGS sequence"/>
</dbReference>
<protein>
    <submittedName>
        <fullName evidence="6">Decaprenyl-phosphate phosphoribosyltransferase</fullName>
        <ecNumber evidence="6">2.4.2.45</ecNumber>
    </submittedName>
</protein>
<feature type="transmembrane region" description="Helical" evidence="5">
    <location>
        <begin position="210"/>
        <end position="236"/>
    </location>
</feature>